<dbReference type="PROSITE" id="PS51519">
    <property type="entry name" value="RWP_RK"/>
    <property type="match status" value="1"/>
</dbReference>
<evidence type="ECO:0000256" key="3">
    <source>
        <dbReference type="ARBA" id="ARBA00023163"/>
    </source>
</evidence>
<dbReference type="Pfam" id="PF02042">
    <property type="entry name" value="RWP-RK"/>
    <property type="match status" value="1"/>
</dbReference>
<dbReference type="Pfam" id="PF00564">
    <property type="entry name" value="PB1"/>
    <property type="match status" value="1"/>
</dbReference>
<dbReference type="Proteomes" id="UP000243975">
    <property type="component" value="Unassembled WGS sequence"/>
</dbReference>
<keyword evidence="2" id="KW-0238">DNA-binding</keyword>
<keyword evidence="3" id="KW-0804">Transcription</keyword>
<dbReference type="SUPFAM" id="SSF54277">
    <property type="entry name" value="CAD &amp; PB1 domains"/>
    <property type="match status" value="1"/>
</dbReference>
<dbReference type="InterPro" id="IPR045012">
    <property type="entry name" value="NLP"/>
</dbReference>
<dbReference type="InterPro" id="IPR000270">
    <property type="entry name" value="PB1_dom"/>
</dbReference>
<dbReference type="InterPro" id="IPR055081">
    <property type="entry name" value="NLP1-9_GAF"/>
</dbReference>
<dbReference type="CDD" id="cd06407">
    <property type="entry name" value="PB1_NLP"/>
    <property type="match status" value="1"/>
</dbReference>
<feature type="domain" description="PB1" evidence="7">
    <location>
        <begin position="693"/>
        <end position="776"/>
    </location>
</feature>
<dbReference type="InterPro" id="IPR034891">
    <property type="entry name" value="PB1_NLP"/>
</dbReference>
<feature type="region of interest" description="Disordered" evidence="5">
    <location>
        <begin position="618"/>
        <end position="645"/>
    </location>
</feature>
<dbReference type="AlphaFoldDB" id="A0A103XTI3"/>
<evidence type="ECO:0000256" key="2">
    <source>
        <dbReference type="ARBA" id="ARBA00023125"/>
    </source>
</evidence>
<accession>A0A103XTI3</accession>
<dbReference type="Gene3D" id="3.10.20.90">
    <property type="entry name" value="Phosphatidylinositol 3-kinase Catalytic Subunit, Chain A, domain 1"/>
    <property type="match status" value="1"/>
</dbReference>
<dbReference type="PANTHER" id="PTHR32002">
    <property type="entry name" value="PROTEIN NLP8"/>
    <property type="match status" value="1"/>
</dbReference>
<feature type="compositionally biased region" description="Low complexity" evidence="5">
    <location>
        <begin position="623"/>
        <end position="642"/>
    </location>
</feature>
<dbReference type="Pfam" id="PF22922">
    <property type="entry name" value="GAF_NLP"/>
    <property type="match status" value="1"/>
</dbReference>
<dbReference type="GO" id="GO:0003677">
    <property type="term" value="F:DNA binding"/>
    <property type="evidence" value="ECO:0007669"/>
    <property type="project" value="UniProtKB-KW"/>
</dbReference>
<keyword evidence="4" id="KW-0539">Nucleus</keyword>
<evidence type="ECO:0000256" key="1">
    <source>
        <dbReference type="ARBA" id="ARBA00023015"/>
    </source>
</evidence>
<dbReference type="PROSITE" id="PS51745">
    <property type="entry name" value="PB1"/>
    <property type="match status" value="1"/>
</dbReference>
<organism evidence="8 9">
    <name type="scientific">Cynara cardunculus var. scolymus</name>
    <name type="common">Globe artichoke</name>
    <name type="synonym">Cynara scolymus</name>
    <dbReference type="NCBI Taxonomy" id="59895"/>
    <lineage>
        <taxon>Eukaryota</taxon>
        <taxon>Viridiplantae</taxon>
        <taxon>Streptophyta</taxon>
        <taxon>Embryophyta</taxon>
        <taxon>Tracheophyta</taxon>
        <taxon>Spermatophyta</taxon>
        <taxon>Magnoliopsida</taxon>
        <taxon>eudicotyledons</taxon>
        <taxon>Gunneridae</taxon>
        <taxon>Pentapetalae</taxon>
        <taxon>asterids</taxon>
        <taxon>campanulids</taxon>
        <taxon>Asterales</taxon>
        <taxon>Asteraceae</taxon>
        <taxon>Carduoideae</taxon>
        <taxon>Cardueae</taxon>
        <taxon>Carduinae</taxon>
        <taxon>Cynara</taxon>
    </lineage>
</organism>
<evidence type="ECO:0000313" key="8">
    <source>
        <dbReference type="EMBL" id="KVH96569.1"/>
    </source>
</evidence>
<feature type="domain" description="RWP-RK" evidence="6">
    <location>
        <begin position="497"/>
        <end position="584"/>
    </location>
</feature>
<dbReference type="GO" id="GO:0003700">
    <property type="term" value="F:DNA-binding transcription factor activity"/>
    <property type="evidence" value="ECO:0007669"/>
    <property type="project" value="InterPro"/>
</dbReference>
<dbReference type="OMA" id="FLIQIWV"/>
<dbReference type="Gramene" id="KVH96569">
    <property type="protein sequence ID" value="KVH96569"/>
    <property type="gene ID" value="Ccrd_001351"/>
</dbReference>
<dbReference type="STRING" id="59895.A0A103XTI3"/>
<protein>
    <submittedName>
        <fullName evidence="8">Phox/Bem1p</fullName>
    </submittedName>
</protein>
<dbReference type="InterPro" id="IPR053793">
    <property type="entry name" value="PB1-like"/>
</dbReference>
<evidence type="ECO:0000259" key="7">
    <source>
        <dbReference type="PROSITE" id="PS51745"/>
    </source>
</evidence>
<name>A0A103XTI3_CYNCS</name>
<sequence length="791" mass="89604">MDDYTTMFGSIKENSLDFVVTNERSCNDGWLESLNLSSSTHLDFSSSYLHSSDIYMPSFDPNLCPEETDMKPLDDYGEVFDDRLVQAIEYLNERCITDTDLLVQLWLPVIRHGKRVLTTENKPFMLNSDGTSFSNYREVSKSYRFAVEYDSTEILGLPSRVFLKKFPTCTLDLRFVTEANDPRVSYAQKLNLVGCLNLPLFELGGGPCLGVLEVVTTSQKVNFRDELENIYKALEVVDLRTSEFLIHPKLKDFSEPYQVVLAEIRDVLRSICDTLKLPLAQTWGSCKDSSRAYISIIESASYVFDPEILGFFEACCDQQLVQGEGIAGKALGMNQPCFTVDIADFCRADYPLAHQAKMFGMSGAVAIRLRSTYTGLMDFILEFFLPPDCKDHEEQRQMCSSIASMIQHISWSLHGIDDEEPVEEASFSVKKTNTRDESWISHMLEAQQRGEKVIVSMGVHKEEPEEGFKVINQFYQGLAFTDPEGQTYLEWGPNSRSQSSSAKRSKEKSRVKIERNISLQVLQQYFPGSLKDAAKSIGVCPTTLKRICRQHGIMRWPSRKIKKVSHSLKKLQLVIDSVQGAEGMIKLGSFYTNFPELSCPISLSPRPKVNDRVNLLKSQTTPSNSSLSSCSHGSSSSLKSCGLQKRPCGNSSFTKNMLQEETKLLVRSENNKLAEVIAPAPKSSSPISQDECAFRVKATFGEEKIRFRMSKECGFGDLKREITRRFNKYDMEHMTVEYIDDDSDWVLLTCDADLEECMDLHTSTNNPTIKLFLHRSSFLPMTHPNDDIHIW</sequence>
<evidence type="ECO:0000259" key="6">
    <source>
        <dbReference type="PROSITE" id="PS51519"/>
    </source>
</evidence>
<dbReference type="PANTHER" id="PTHR32002:SF56">
    <property type="entry name" value="PB1 DOMAIN, RWP-RK DOMAIN PROTEIN-RELATED"/>
    <property type="match status" value="1"/>
</dbReference>
<keyword evidence="9" id="KW-1185">Reference proteome</keyword>
<evidence type="ECO:0000256" key="4">
    <source>
        <dbReference type="ARBA" id="ARBA00023242"/>
    </source>
</evidence>
<dbReference type="OrthoDB" id="6270329at2759"/>
<feature type="region of interest" description="Disordered" evidence="5">
    <location>
        <begin position="489"/>
        <end position="509"/>
    </location>
</feature>
<keyword evidence="1" id="KW-0805">Transcription regulation</keyword>
<dbReference type="SMART" id="SM00666">
    <property type="entry name" value="PB1"/>
    <property type="match status" value="1"/>
</dbReference>
<proteinExistence type="predicted"/>
<comment type="caution">
    <text evidence="8">The sequence shown here is derived from an EMBL/GenBank/DDBJ whole genome shotgun (WGS) entry which is preliminary data.</text>
</comment>
<evidence type="ECO:0000313" key="9">
    <source>
        <dbReference type="Proteomes" id="UP000243975"/>
    </source>
</evidence>
<evidence type="ECO:0000256" key="5">
    <source>
        <dbReference type="SAM" id="MobiDB-lite"/>
    </source>
</evidence>
<reference evidence="8 9" key="1">
    <citation type="journal article" date="2016" name="Sci. Rep.">
        <title>The genome sequence of the outbreeding globe artichoke constructed de novo incorporating a phase-aware low-pass sequencing strategy of F1 progeny.</title>
        <authorList>
            <person name="Scaglione D."/>
            <person name="Reyes-Chin-Wo S."/>
            <person name="Acquadro A."/>
            <person name="Froenicke L."/>
            <person name="Portis E."/>
            <person name="Beitel C."/>
            <person name="Tirone M."/>
            <person name="Mauro R."/>
            <person name="Lo Monaco A."/>
            <person name="Mauromicale G."/>
            <person name="Faccioli P."/>
            <person name="Cattivelli L."/>
            <person name="Rieseberg L."/>
            <person name="Michelmore R."/>
            <person name="Lanteri S."/>
        </authorList>
    </citation>
    <scope>NUCLEOTIDE SEQUENCE [LARGE SCALE GENOMIC DNA]</scope>
    <source>
        <strain evidence="8">2C</strain>
    </source>
</reference>
<dbReference type="InterPro" id="IPR003035">
    <property type="entry name" value="RWP-RK_dom"/>
</dbReference>
<dbReference type="EMBL" id="LEKV01004269">
    <property type="protein sequence ID" value="KVH96569.1"/>
    <property type="molecule type" value="Genomic_DNA"/>
</dbReference>
<gene>
    <name evidence="8" type="ORF">Ccrd_001351</name>
</gene>